<protein>
    <recommendedName>
        <fullName evidence="3">Helix-turn-helix domain-containing protein</fullName>
    </recommendedName>
</protein>
<sequence length="167" mass="20070">MDKKTKKNYINTERKNMRLNQKQMALSLNISTRTLRRYIKSGRIIPEGYDKNHPYYSEKQIIQYILKYGKTKKTKVVWMAKRPLNRVKIKKVETINQIVLSNKIEDFFEEDNPNLNLILDLLIAYKIDQLLIDAAVYQRYTGEIRLLKLICQKYDVKITKEYFKNEE</sequence>
<accession>A0ABV2BCY6</accession>
<organism evidence="1 2">
    <name type="scientific">Lactobacillus crispatus</name>
    <dbReference type="NCBI Taxonomy" id="47770"/>
    <lineage>
        <taxon>Bacteria</taxon>
        <taxon>Bacillati</taxon>
        <taxon>Bacillota</taxon>
        <taxon>Bacilli</taxon>
        <taxon>Lactobacillales</taxon>
        <taxon>Lactobacillaceae</taxon>
        <taxon>Lactobacillus</taxon>
    </lineage>
</organism>
<reference evidence="1" key="1">
    <citation type="submission" date="2024-06" db="EMBL/GenBank/DDBJ databases">
        <title>Vaginal Lactobacillus fatty acid response mechanisms reveal a metabolite-targeted strategy for bacterial vaginosis treatment.</title>
        <authorList>
            <person name="Zhu M."/>
            <person name="Blainey P.C."/>
            <person name="Bloom S.M."/>
            <person name="Kwon D.S."/>
        </authorList>
    </citation>
    <scope>NUCLEOTIDE SEQUENCE</scope>
    <source>
        <strain evidence="1">194_F1_1</strain>
    </source>
</reference>
<gene>
    <name evidence="1" type="ORF">ABVC42_14190</name>
</gene>
<dbReference type="InterPro" id="IPR009061">
    <property type="entry name" value="DNA-bd_dom_put_sf"/>
</dbReference>
<dbReference type="Proteomes" id="UP001434419">
    <property type="component" value="Unassembled WGS sequence"/>
</dbReference>
<dbReference type="SUPFAM" id="SSF46955">
    <property type="entry name" value="Putative DNA-binding domain"/>
    <property type="match status" value="1"/>
</dbReference>
<keyword evidence="2" id="KW-1185">Reference proteome</keyword>
<dbReference type="RefSeq" id="WP_133476446.1">
    <property type="nucleotide sequence ID" value="NZ_JBETVU010000013.1"/>
</dbReference>
<evidence type="ECO:0008006" key="3">
    <source>
        <dbReference type="Google" id="ProtNLM"/>
    </source>
</evidence>
<name>A0ABV2BCY6_9LACO</name>
<evidence type="ECO:0000313" key="1">
    <source>
        <dbReference type="EMBL" id="MES5150982.1"/>
    </source>
</evidence>
<proteinExistence type="predicted"/>
<dbReference type="Gene3D" id="1.10.1660.10">
    <property type="match status" value="1"/>
</dbReference>
<comment type="caution">
    <text evidence="1">The sequence shown here is derived from an EMBL/GenBank/DDBJ whole genome shotgun (WGS) entry which is preliminary data.</text>
</comment>
<dbReference type="EMBL" id="JBETVU010000013">
    <property type="protein sequence ID" value="MES5150982.1"/>
    <property type="molecule type" value="Genomic_DNA"/>
</dbReference>
<evidence type="ECO:0000313" key="2">
    <source>
        <dbReference type="Proteomes" id="UP001434419"/>
    </source>
</evidence>